<dbReference type="PROSITE" id="PS51820">
    <property type="entry name" value="PA14"/>
    <property type="match status" value="1"/>
</dbReference>
<dbReference type="EMBL" id="CP066776">
    <property type="protein sequence ID" value="QQL44829.1"/>
    <property type="molecule type" value="Genomic_DNA"/>
</dbReference>
<dbReference type="SMART" id="SM00758">
    <property type="entry name" value="PA14"/>
    <property type="match status" value="1"/>
</dbReference>
<dbReference type="CDD" id="cd16145">
    <property type="entry name" value="ARS_like"/>
    <property type="match status" value="1"/>
</dbReference>
<sequence>MLKRLVLFLATAACLHAAEKPNIILVLVDDLGYGDLYSLHQHKRDTNGNRVIDEGEQPFINTPHLDQMAEQGALMTRHYTSAPVCAPARGSLIQGRDQGHANIRNNDFDKPIADNHTLATVLKQAGYTTAVIGKWGVGGRKPPYTAHPNDRGFDYFYGYMEHLHGHQHYPLNGGTVMEQKKPVTRGLDHAYTTDLFTARAKKFIIDQRKAGTDPFFLYLALDTPHAQLQVPTQPFPEGLGLKGGLKWPLNTNSGTNDSFIHPDYTALTNPAAKRHATMVRRIDQCMGDLLATLRDLNIADNTLVVFTSDNGTHDEAGAGNLGVAYRPQLFESFGELDGIKRDHWEGGIRVPTIAWWPQHIPANQPSTRPSAFWDWLPTFADAAGLTPPAWTNGVSLVPELTGKGEQQDKGYLYFEYAVGGATPGYEQFHPSHRGAQRGQMQSIMLTHTDGKNYKGVRYNVQNHSQPFRIYNVDTDPGETTDLAAEMPQLQQRMKDKVMQVRINGDYPRPYLQGLIPAVEVGSTKPGVHFAAFRGEWPWVPQFSTLEPVKTGIAPAPSLDQVKWTRDFGFEFSGLIEIPQDGEYTFSLKSSGPSMLWIHDFHAVDNDFHHEPGKAVTSQSLRLAKGLHPVRIATTHNGGNASLEITCNGPGMDGKSIPLSAWKHEAE</sequence>
<dbReference type="SUPFAM" id="SSF53649">
    <property type="entry name" value="Alkaline phosphatase-like"/>
    <property type="match status" value="1"/>
</dbReference>
<name>A0A6B3LA84_9BACT</name>
<dbReference type="PANTHER" id="PTHR43751:SF3">
    <property type="entry name" value="SULFATASE N-TERMINAL DOMAIN-CONTAINING PROTEIN"/>
    <property type="match status" value="1"/>
</dbReference>
<dbReference type="PANTHER" id="PTHR43751">
    <property type="entry name" value="SULFATASE"/>
    <property type="match status" value="1"/>
</dbReference>
<evidence type="ECO:0000313" key="2">
    <source>
        <dbReference type="Proteomes" id="UP000475117"/>
    </source>
</evidence>
<accession>A0A6B3LA84</accession>
<keyword evidence="1" id="KW-0378">Hydrolase</keyword>
<dbReference type="Gene3D" id="2.60.120.380">
    <property type="match status" value="1"/>
</dbReference>
<gene>
    <name evidence="1" type="ORF">G3M56_013265</name>
</gene>
<dbReference type="Pfam" id="PF07691">
    <property type="entry name" value="PA14"/>
    <property type="match status" value="1"/>
</dbReference>
<dbReference type="InterPro" id="IPR011658">
    <property type="entry name" value="PA14_dom"/>
</dbReference>
<dbReference type="InterPro" id="IPR037524">
    <property type="entry name" value="PA14/GLEYA"/>
</dbReference>
<dbReference type="GO" id="GO:0016740">
    <property type="term" value="F:transferase activity"/>
    <property type="evidence" value="ECO:0007669"/>
    <property type="project" value="UniProtKB-KW"/>
</dbReference>
<dbReference type="InterPro" id="IPR052701">
    <property type="entry name" value="GAG_Ulvan_Degrading_Sulfatases"/>
</dbReference>
<dbReference type="SUPFAM" id="SSF56988">
    <property type="entry name" value="Anthrax protective antigen"/>
    <property type="match status" value="1"/>
</dbReference>
<dbReference type="AlphaFoldDB" id="A0A6B3LA84"/>
<dbReference type="Gene3D" id="3.30.1120.10">
    <property type="match status" value="1"/>
</dbReference>
<dbReference type="GO" id="GO:0016787">
    <property type="term" value="F:hydrolase activity"/>
    <property type="evidence" value="ECO:0007669"/>
    <property type="project" value="UniProtKB-KW"/>
</dbReference>
<keyword evidence="2" id="KW-1185">Reference proteome</keyword>
<dbReference type="Proteomes" id="UP000475117">
    <property type="component" value="Chromosome"/>
</dbReference>
<dbReference type="InterPro" id="IPR000917">
    <property type="entry name" value="Sulfatase_N"/>
</dbReference>
<proteinExistence type="predicted"/>
<dbReference type="KEGG" id="soa:G3M56_013265"/>
<keyword evidence="1" id="KW-0808">Transferase</keyword>
<dbReference type="Pfam" id="PF00884">
    <property type="entry name" value="Sulfatase"/>
    <property type="match status" value="1"/>
</dbReference>
<evidence type="ECO:0000313" key="1">
    <source>
        <dbReference type="EMBL" id="QQL44829.1"/>
    </source>
</evidence>
<organism evidence="1 2">
    <name type="scientific">Sulfuriroseicoccus oceanibius</name>
    <dbReference type="NCBI Taxonomy" id="2707525"/>
    <lineage>
        <taxon>Bacteria</taxon>
        <taxon>Pseudomonadati</taxon>
        <taxon>Verrucomicrobiota</taxon>
        <taxon>Verrucomicrobiia</taxon>
        <taxon>Verrucomicrobiales</taxon>
        <taxon>Verrucomicrobiaceae</taxon>
        <taxon>Sulfuriroseicoccus</taxon>
    </lineage>
</organism>
<dbReference type="Gene3D" id="3.40.720.10">
    <property type="entry name" value="Alkaline Phosphatase, subunit A"/>
    <property type="match status" value="1"/>
</dbReference>
<reference evidence="1 2" key="1">
    <citation type="submission" date="2020-12" db="EMBL/GenBank/DDBJ databases">
        <title>Sulforoseuscoccus oceanibium gen. nov., sp. nov., a representative of the phylum Verrucomicrobia with special cytoplasmic membrane, and proposal of Sulforoseuscoccusaceae fam. nov.</title>
        <authorList>
            <person name="Xi F."/>
        </authorList>
    </citation>
    <scope>NUCLEOTIDE SEQUENCE [LARGE SCALE GENOMIC DNA]</scope>
    <source>
        <strain evidence="1 2">T37</strain>
    </source>
</reference>
<dbReference type="RefSeq" id="WP_164365231.1">
    <property type="nucleotide sequence ID" value="NZ_CP066776.1"/>
</dbReference>
<dbReference type="InterPro" id="IPR017850">
    <property type="entry name" value="Alkaline_phosphatase_core_sf"/>
</dbReference>
<protein>
    <submittedName>
        <fullName evidence="1">Sulfatase-like hydrolase/transferase</fullName>
    </submittedName>
</protein>